<protein>
    <recommendedName>
        <fullName evidence="4">FtsX-like permease family protein</fullName>
    </recommendedName>
</protein>
<comment type="caution">
    <text evidence="2">The sequence shown here is derived from an EMBL/GenBank/DDBJ whole genome shotgun (WGS) entry which is preliminary data.</text>
</comment>
<feature type="transmembrane region" description="Helical" evidence="1">
    <location>
        <begin position="246"/>
        <end position="275"/>
    </location>
</feature>
<keyword evidence="1" id="KW-0812">Transmembrane</keyword>
<name>A0ABT7T8C7_9MICO</name>
<feature type="transmembrane region" description="Helical" evidence="1">
    <location>
        <begin position="296"/>
        <end position="318"/>
    </location>
</feature>
<keyword evidence="3" id="KW-1185">Reference proteome</keyword>
<keyword evidence="1" id="KW-0472">Membrane</keyword>
<keyword evidence="1" id="KW-1133">Transmembrane helix</keyword>
<evidence type="ECO:0000313" key="2">
    <source>
        <dbReference type="EMBL" id="MDM7885834.1"/>
    </source>
</evidence>
<evidence type="ECO:0000256" key="1">
    <source>
        <dbReference type="SAM" id="Phobius"/>
    </source>
</evidence>
<feature type="transmembrane region" description="Helical" evidence="1">
    <location>
        <begin position="636"/>
        <end position="659"/>
    </location>
</feature>
<feature type="transmembrane region" description="Helical" evidence="1">
    <location>
        <begin position="596"/>
        <end position="616"/>
    </location>
</feature>
<dbReference type="RefSeq" id="WP_289459226.1">
    <property type="nucleotide sequence ID" value="NZ_JAUCML010000007.1"/>
</dbReference>
<feature type="transmembrane region" description="Helical" evidence="1">
    <location>
        <begin position="546"/>
        <end position="567"/>
    </location>
</feature>
<sequence length="674" mass="69449">MRSRALVLAYAIPPVLAFVLAFVGLTVADETSVVGATSSVTVSLDGAARSNRIVAGAITRVAVEHHATVVRMVADRADPDGRRTALVTDAPGTLGERWLRDGYPDFSRAVSTRVRPVSDLDHVDPTGTYELFGDDAARHDLVRAFDSVGYRATTESTPALARLGIGDTVDGTLGLVGVLVLGSATACLVATVGSPRRCAVPRLHGQSTVRILRQELGALRTSAAVALVGAPLVGVGTWVVNGAAQWPALVAASALLCAALLVPVLLAHATGVLLACRRPLVDALRGSRPPGGVVGLAHAARLAATLLLVAAVSGLVGAEVVARTSGTERDLRAAGTAVQLWITPDPRPIGSQVYWDRLGRFVGGALQDHDALLTALREVSTGEGGAGVSALFVDAEYLRLQDVRAVDGTRIRAGATPTVWLPERSSLDPDALVGSLTDWDFRDGPAAATEDVTVGRLGTPELWTYPDGGRVRGWVDDAVLVVVPTPATMFSADQLGSWLSTGDVVFRDRARAERAIHAAGVGSEISAVVDVGQAAAETARGAGRTVVAQSAAVVSGAVVAVALAVLATSAHRRRHGRARFAKTVAGVHPVRADADLLAVEVVSVAVAAVAAGAAWSRLRPDATWQVSTLDPLTQTATPAALLAITAAMAVSLVSTGIVLGTARGTDRTRGDGAR</sequence>
<reference evidence="2 3" key="1">
    <citation type="submission" date="2023-06" db="EMBL/GenBank/DDBJ databases">
        <authorList>
            <person name="Feng G."/>
            <person name="Li J."/>
            <person name="Zhu H."/>
        </authorList>
    </citation>
    <scope>NUCLEOTIDE SEQUENCE [LARGE SCALE GENOMIC DNA]</scope>
    <source>
        <strain evidence="2 3">RHCKG23</strain>
    </source>
</reference>
<dbReference type="Proteomes" id="UP001237823">
    <property type="component" value="Unassembled WGS sequence"/>
</dbReference>
<gene>
    <name evidence="2" type="ORF">QUG92_12025</name>
</gene>
<dbReference type="EMBL" id="JAUCML010000007">
    <property type="protein sequence ID" value="MDM7885834.1"/>
    <property type="molecule type" value="Genomic_DNA"/>
</dbReference>
<evidence type="ECO:0008006" key="4">
    <source>
        <dbReference type="Google" id="ProtNLM"/>
    </source>
</evidence>
<evidence type="ECO:0000313" key="3">
    <source>
        <dbReference type="Proteomes" id="UP001237823"/>
    </source>
</evidence>
<feature type="transmembrane region" description="Helical" evidence="1">
    <location>
        <begin position="216"/>
        <end position="240"/>
    </location>
</feature>
<accession>A0ABT7T8C7</accession>
<feature type="transmembrane region" description="Helical" evidence="1">
    <location>
        <begin position="173"/>
        <end position="195"/>
    </location>
</feature>
<proteinExistence type="predicted"/>
<organism evidence="2 3">
    <name type="scientific">Curtobacterium citri</name>
    <dbReference type="NCBI Taxonomy" id="3055139"/>
    <lineage>
        <taxon>Bacteria</taxon>
        <taxon>Bacillati</taxon>
        <taxon>Actinomycetota</taxon>
        <taxon>Actinomycetes</taxon>
        <taxon>Micrococcales</taxon>
        <taxon>Microbacteriaceae</taxon>
        <taxon>Curtobacterium</taxon>
    </lineage>
</organism>